<dbReference type="STRING" id="914234.M2R8D3"/>
<reference evidence="2 3" key="1">
    <citation type="journal article" date="2012" name="Proc. Natl. Acad. Sci. U.S.A.">
        <title>Comparative genomics of Ceriporiopsis subvermispora and Phanerochaete chrysosporium provide insight into selective ligninolysis.</title>
        <authorList>
            <person name="Fernandez-Fueyo E."/>
            <person name="Ruiz-Duenas F.J."/>
            <person name="Ferreira P."/>
            <person name="Floudas D."/>
            <person name="Hibbett D.S."/>
            <person name="Canessa P."/>
            <person name="Larrondo L.F."/>
            <person name="James T.Y."/>
            <person name="Seelenfreund D."/>
            <person name="Lobos S."/>
            <person name="Polanco R."/>
            <person name="Tello M."/>
            <person name="Honda Y."/>
            <person name="Watanabe T."/>
            <person name="Watanabe T."/>
            <person name="Ryu J.S."/>
            <person name="Kubicek C.P."/>
            <person name="Schmoll M."/>
            <person name="Gaskell J."/>
            <person name="Hammel K.E."/>
            <person name="St John F.J."/>
            <person name="Vanden Wymelenberg A."/>
            <person name="Sabat G."/>
            <person name="Splinter BonDurant S."/>
            <person name="Syed K."/>
            <person name="Yadav J.S."/>
            <person name="Doddapaneni H."/>
            <person name="Subramanian V."/>
            <person name="Lavin J.L."/>
            <person name="Oguiza J.A."/>
            <person name="Perez G."/>
            <person name="Pisabarro A.G."/>
            <person name="Ramirez L."/>
            <person name="Santoyo F."/>
            <person name="Master E."/>
            <person name="Coutinho P.M."/>
            <person name="Henrissat B."/>
            <person name="Lombard V."/>
            <person name="Magnuson J.K."/>
            <person name="Kuees U."/>
            <person name="Hori C."/>
            <person name="Igarashi K."/>
            <person name="Samejima M."/>
            <person name="Held B.W."/>
            <person name="Barry K.W."/>
            <person name="LaButti K.M."/>
            <person name="Lapidus A."/>
            <person name="Lindquist E.A."/>
            <person name="Lucas S.M."/>
            <person name="Riley R."/>
            <person name="Salamov A.A."/>
            <person name="Hoffmeister D."/>
            <person name="Schwenk D."/>
            <person name="Hadar Y."/>
            <person name="Yarden O."/>
            <person name="de Vries R.P."/>
            <person name="Wiebenga A."/>
            <person name="Stenlid J."/>
            <person name="Eastwood D."/>
            <person name="Grigoriev I.V."/>
            <person name="Berka R.M."/>
            <person name="Blanchette R.A."/>
            <person name="Kersten P."/>
            <person name="Martinez A.T."/>
            <person name="Vicuna R."/>
            <person name="Cullen D."/>
        </authorList>
    </citation>
    <scope>NUCLEOTIDE SEQUENCE [LARGE SCALE GENOMIC DNA]</scope>
    <source>
        <strain evidence="2 3">B</strain>
    </source>
</reference>
<keyword evidence="3" id="KW-1185">Reference proteome</keyword>
<proteinExistence type="predicted"/>
<evidence type="ECO:0000313" key="2">
    <source>
        <dbReference type="EMBL" id="EMD40685.1"/>
    </source>
</evidence>
<gene>
    <name evidence="2" type="ORF">CERSUDRAFT_111261</name>
</gene>
<dbReference type="AlphaFoldDB" id="M2R8D3"/>
<dbReference type="PANTHER" id="PTHR13170:SF16">
    <property type="entry name" value="PROTEIN O-GLCNACASE"/>
    <property type="match status" value="1"/>
</dbReference>
<dbReference type="Pfam" id="PF00583">
    <property type="entry name" value="Acetyltransf_1"/>
    <property type="match status" value="1"/>
</dbReference>
<protein>
    <recommendedName>
        <fullName evidence="1">N-acetyltransferase domain-containing protein</fullName>
    </recommendedName>
</protein>
<dbReference type="InterPro" id="IPR016181">
    <property type="entry name" value="Acyl_CoA_acyltransferase"/>
</dbReference>
<dbReference type="InterPro" id="IPR051822">
    <property type="entry name" value="Glycosyl_Hydrolase_84"/>
</dbReference>
<dbReference type="HOGENOM" id="CLU_086044_1_0_1"/>
<dbReference type="InterPro" id="IPR000182">
    <property type="entry name" value="GNAT_dom"/>
</dbReference>
<feature type="domain" description="N-acetyltransferase" evidence="1">
    <location>
        <begin position="87"/>
        <end position="219"/>
    </location>
</feature>
<evidence type="ECO:0000313" key="3">
    <source>
        <dbReference type="Proteomes" id="UP000016930"/>
    </source>
</evidence>
<dbReference type="Gene3D" id="3.40.630.30">
    <property type="match status" value="1"/>
</dbReference>
<dbReference type="GO" id="GO:0016747">
    <property type="term" value="F:acyltransferase activity, transferring groups other than amino-acyl groups"/>
    <property type="evidence" value="ECO:0007669"/>
    <property type="project" value="InterPro"/>
</dbReference>
<evidence type="ECO:0000259" key="1">
    <source>
        <dbReference type="PROSITE" id="PS51186"/>
    </source>
</evidence>
<organism evidence="2 3">
    <name type="scientific">Ceriporiopsis subvermispora (strain B)</name>
    <name type="common">White-rot fungus</name>
    <name type="synonym">Gelatoporia subvermispora</name>
    <dbReference type="NCBI Taxonomy" id="914234"/>
    <lineage>
        <taxon>Eukaryota</taxon>
        <taxon>Fungi</taxon>
        <taxon>Dikarya</taxon>
        <taxon>Basidiomycota</taxon>
        <taxon>Agaricomycotina</taxon>
        <taxon>Agaricomycetes</taxon>
        <taxon>Polyporales</taxon>
        <taxon>Gelatoporiaceae</taxon>
        <taxon>Gelatoporia</taxon>
    </lineage>
</organism>
<dbReference type="Proteomes" id="UP000016930">
    <property type="component" value="Unassembled WGS sequence"/>
</dbReference>
<name>M2R8D3_CERS8</name>
<accession>M2R8D3</accession>
<dbReference type="PANTHER" id="PTHR13170">
    <property type="entry name" value="O-GLCNACASE"/>
    <property type="match status" value="1"/>
</dbReference>
<dbReference type="SUPFAM" id="SSF55729">
    <property type="entry name" value="Acyl-CoA N-acyltransferases (Nat)"/>
    <property type="match status" value="1"/>
</dbReference>
<sequence length="223" mass="24017">MADSTPTKSKNLHIRRATAADAPALSRICLLTGDAGASAAPLHNHGELPGLVWAEPYVHMPSGLGFVLADADADAGDAPLGYILGTPDTRAFERELDAAWFPRLRSAYPLDVDAPGTQERTEADARYVRLLHAPPRAGAAALAFSPAHMHVDLLPACQRQGWGRRLVAALVRALREEHGLGALWLGLDPRNVGARAFYERLGFRPLEGAPEGVMGLTFEEFKE</sequence>
<dbReference type="EMBL" id="KB445792">
    <property type="protein sequence ID" value="EMD40685.1"/>
    <property type="molecule type" value="Genomic_DNA"/>
</dbReference>
<dbReference type="PROSITE" id="PS51186">
    <property type="entry name" value="GNAT"/>
    <property type="match status" value="1"/>
</dbReference>
<dbReference type="OrthoDB" id="9975416at2759"/>